<dbReference type="SMART" id="SM01049">
    <property type="entry name" value="Cache_2"/>
    <property type="match status" value="1"/>
</dbReference>
<dbReference type="PANTHER" id="PTHR32089">
    <property type="entry name" value="METHYL-ACCEPTING CHEMOTAXIS PROTEIN MCPB"/>
    <property type="match status" value="1"/>
</dbReference>
<evidence type="ECO:0000259" key="6">
    <source>
        <dbReference type="PROSITE" id="PS50885"/>
    </source>
</evidence>
<name>A0A6J6UN79_9ZZZZ</name>
<organism evidence="8">
    <name type="scientific">freshwater metagenome</name>
    <dbReference type="NCBI Taxonomy" id="449393"/>
    <lineage>
        <taxon>unclassified sequences</taxon>
        <taxon>metagenomes</taxon>
        <taxon>ecological metagenomes</taxon>
    </lineage>
</organism>
<dbReference type="EMBL" id="CAEZXX010000276">
    <property type="protein sequence ID" value="CAB4733374.1"/>
    <property type="molecule type" value="Genomic_DNA"/>
</dbReference>
<dbReference type="EMBL" id="CAEZYY010000023">
    <property type="protein sequence ID" value="CAB4760684.1"/>
    <property type="molecule type" value="Genomic_DNA"/>
</dbReference>
<dbReference type="SMART" id="SM00304">
    <property type="entry name" value="HAMP"/>
    <property type="match status" value="1"/>
</dbReference>
<dbReference type="EMBL" id="CAFBQP010000068">
    <property type="protein sequence ID" value="CAB5065970.1"/>
    <property type="molecule type" value="Genomic_DNA"/>
</dbReference>
<dbReference type="Pfam" id="PF08269">
    <property type="entry name" value="dCache_2"/>
    <property type="match status" value="1"/>
</dbReference>
<gene>
    <name evidence="7" type="ORF">UFOPK2602_02481</name>
    <name evidence="8" type="ORF">UFOPK2806_01630</name>
    <name evidence="9" type="ORF">UFOPK4306_01707</name>
</gene>
<feature type="domain" description="HAMP" evidence="6">
    <location>
        <begin position="342"/>
        <end position="397"/>
    </location>
</feature>
<evidence type="ECO:0000313" key="8">
    <source>
        <dbReference type="EMBL" id="CAB4760684.1"/>
    </source>
</evidence>
<dbReference type="GO" id="GO:0007165">
    <property type="term" value="P:signal transduction"/>
    <property type="evidence" value="ECO:0007669"/>
    <property type="project" value="InterPro"/>
</dbReference>
<evidence type="ECO:0000313" key="9">
    <source>
        <dbReference type="EMBL" id="CAB5065970.1"/>
    </source>
</evidence>
<protein>
    <submittedName>
        <fullName evidence="8">Unannotated protein</fullName>
    </submittedName>
</protein>
<evidence type="ECO:0000256" key="5">
    <source>
        <dbReference type="ARBA" id="ARBA00023136"/>
    </source>
</evidence>
<dbReference type="Pfam" id="PF00672">
    <property type="entry name" value="HAMP"/>
    <property type="match status" value="1"/>
</dbReference>
<evidence type="ECO:0000256" key="2">
    <source>
        <dbReference type="ARBA" id="ARBA00022475"/>
    </source>
</evidence>
<keyword evidence="2" id="KW-1003">Cell membrane</keyword>
<dbReference type="InterPro" id="IPR033480">
    <property type="entry name" value="sCache_2"/>
</dbReference>
<accession>A0A6J6UN79</accession>
<dbReference type="Gene3D" id="1.10.8.500">
    <property type="entry name" value="HAMP domain in histidine kinase"/>
    <property type="match status" value="1"/>
</dbReference>
<dbReference type="PANTHER" id="PTHR32089:SF112">
    <property type="entry name" value="LYSOZYME-LIKE PROTEIN-RELATED"/>
    <property type="match status" value="1"/>
</dbReference>
<dbReference type="Gene3D" id="3.30.450.20">
    <property type="entry name" value="PAS domain"/>
    <property type="match status" value="2"/>
</dbReference>
<sequence>MLLALSATATAAVSAISVRTSETSSARESMANAHKATKLLIDRANADVTRYRSETLATRKAQLKDLLMAQVGALDQLRAAVGRGELTDREARAIAEQMLFTYRYANNDYFFVFTPDMVSVVEPNPSFVGNMIDYQDANGKYFFQEFREVVLTRGDGYVDYVATRAGATLPSPKVSYVFLYKPWNWVIGTGVYLDDIDNEAATRLSTTKLSLSNALAEVKFNGEGFLFVLDQEGHVVVTPARRDLSALSNTDWGRRLSASLAGGEPSTTGEIVNFSNVAQFRNGRSEQWQFDVSSVDSSKWLLVSAVPQAELNSVGNSLAVRQIVIDAAILLVGLLIGLLSSRRIVRPVQALTSAAVALEEDRFDPGTLDRAAARNDEVGALARAFRRMASEIVERERKLRDQVTQLRVVVDRAKVEREVGEITESDFFQRLQERAEEMRRND</sequence>
<evidence type="ECO:0000256" key="1">
    <source>
        <dbReference type="ARBA" id="ARBA00004651"/>
    </source>
</evidence>
<proteinExistence type="predicted"/>
<evidence type="ECO:0000256" key="4">
    <source>
        <dbReference type="ARBA" id="ARBA00022989"/>
    </source>
</evidence>
<dbReference type="GO" id="GO:0005886">
    <property type="term" value="C:plasma membrane"/>
    <property type="evidence" value="ECO:0007669"/>
    <property type="project" value="UniProtKB-SubCell"/>
</dbReference>
<dbReference type="AlphaFoldDB" id="A0A6J6UN79"/>
<dbReference type="PROSITE" id="PS50885">
    <property type="entry name" value="HAMP"/>
    <property type="match status" value="1"/>
</dbReference>
<keyword evidence="4" id="KW-1133">Transmembrane helix</keyword>
<dbReference type="InterPro" id="IPR003660">
    <property type="entry name" value="HAMP_dom"/>
</dbReference>
<keyword evidence="3" id="KW-0812">Transmembrane</keyword>
<reference evidence="8" key="1">
    <citation type="submission" date="2020-05" db="EMBL/GenBank/DDBJ databases">
        <authorList>
            <person name="Chiriac C."/>
            <person name="Salcher M."/>
            <person name="Ghai R."/>
            <person name="Kavagutti S V."/>
        </authorList>
    </citation>
    <scope>NUCLEOTIDE SEQUENCE</scope>
</reference>
<keyword evidence="5" id="KW-0472">Membrane</keyword>
<dbReference type="InterPro" id="IPR004010">
    <property type="entry name" value="Double_Cache_2"/>
</dbReference>
<dbReference type="CDD" id="cd06225">
    <property type="entry name" value="HAMP"/>
    <property type="match status" value="1"/>
</dbReference>
<evidence type="ECO:0000313" key="7">
    <source>
        <dbReference type="EMBL" id="CAB4733374.1"/>
    </source>
</evidence>
<comment type="subcellular location">
    <subcellularLocation>
        <location evidence="1">Cell membrane</location>
        <topology evidence="1">Multi-pass membrane protein</topology>
    </subcellularLocation>
</comment>
<dbReference type="SUPFAM" id="SSF158472">
    <property type="entry name" value="HAMP domain-like"/>
    <property type="match status" value="1"/>
</dbReference>
<evidence type="ECO:0000256" key="3">
    <source>
        <dbReference type="ARBA" id="ARBA00022692"/>
    </source>
</evidence>